<feature type="compositionally biased region" description="Low complexity" evidence="1">
    <location>
        <begin position="62"/>
        <end position="71"/>
    </location>
</feature>
<proteinExistence type="predicted"/>
<organism evidence="2">
    <name type="scientific">Phaffia rhodozyma</name>
    <name type="common">Yeast</name>
    <name type="synonym">Xanthophyllomyces dendrorhous</name>
    <dbReference type="NCBI Taxonomy" id="264483"/>
    <lineage>
        <taxon>Eukaryota</taxon>
        <taxon>Fungi</taxon>
        <taxon>Dikarya</taxon>
        <taxon>Basidiomycota</taxon>
        <taxon>Agaricomycotina</taxon>
        <taxon>Tremellomycetes</taxon>
        <taxon>Cystofilobasidiales</taxon>
        <taxon>Mrakiaceae</taxon>
        <taxon>Phaffia</taxon>
    </lineage>
</organism>
<evidence type="ECO:0000313" key="2">
    <source>
        <dbReference type="EMBL" id="CDZ98208.1"/>
    </source>
</evidence>
<accession>A0A0F7SKN7</accession>
<feature type="compositionally biased region" description="Polar residues" evidence="1">
    <location>
        <begin position="81"/>
        <end position="90"/>
    </location>
</feature>
<sequence length="104" mass="10477">MSNPIESTTTTTSSTSNNTANSISNAVKSGWNVFHGAGEVIRGSINSAADGLGDGIAGRSSTTTTTTTTTTGATNADAGLETQSKSNTFASGKEEINRGLNAFK</sequence>
<name>A0A0F7SKN7_PHARH</name>
<evidence type="ECO:0000256" key="1">
    <source>
        <dbReference type="SAM" id="MobiDB-lite"/>
    </source>
</evidence>
<reference evidence="2" key="1">
    <citation type="submission" date="2014-08" db="EMBL/GenBank/DDBJ databases">
        <authorList>
            <person name="Sharma Rahul"/>
            <person name="Thines Marco"/>
        </authorList>
    </citation>
    <scope>NUCLEOTIDE SEQUENCE</scope>
</reference>
<protein>
    <submittedName>
        <fullName evidence="2">Uncharacterized protein</fullName>
    </submittedName>
</protein>
<dbReference type="AlphaFoldDB" id="A0A0F7SKN7"/>
<feature type="region of interest" description="Disordered" evidence="1">
    <location>
        <begin position="1"/>
        <end position="23"/>
    </location>
</feature>
<feature type="region of interest" description="Disordered" evidence="1">
    <location>
        <begin position="52"/>
        <end position="104"/>
    </location>
</feature>
<dbReference type="EMBL" id="LN483326">
    <property type="protein sequence ID" value="CDZ98208.1"/>
    <property type="molecule type" value="Genomic_DNA"/>
</dbReference>